<dbReference type="Proteomes" id="UP000834106">
    <property type="component" value="Chromosome 21"/>
</dbReference>
<proteinExistence type="predicted"/>
<reference evidence="1" key="1">
    <citation type="submission" date="2023-05" db="EMBL/GenBank/DDBJ databases">
        <authorList>
            <person name="Huff M."/>
        </authorList>
    </citation>
    <scope>NUCLEOTIDE SEQUENCE</scope>
</reference>
<organism evidence="1 2">
    <name type="scientific">Fraxinus pennsylvanica</name>
    <dbReference type="NCBI Taxonomy" id="56036"/>
    <lineage>
        <taxon>Eukaryota</taxon>
        <taxon>Viridiplantae</taxon>
        <taxon>Streptophyta</taxon>
        <taxon>Embryophyta</taxon>
        <taxon>Tracheophyta</taxon>
        <taxon>Spermatophyta</taxon>
        <taxon>Magnoliopsida</taxon>
        <taxon>eudicotyledons</taxon>
        <taxon>Gunneridae</taxon>
        <taxon>Pentapetalae</taxon>
        <taxon>asterids</taxon>
        <taxon>lamiids</taxon>
        <taxon>Lamiales</taxon>
        <taxon>Oleaceae</taxon>
        <taxon>Oleeae</taxon>
        <taxon>Fraxinus</taxon>
    </lineage>
</organism>
<accession>A0AAD2EC10</accession>
<gene>
    <name evidence="1" type="ORF">FPE_LOCUS32449</name>
</gene>
<evidence type="ECO:0000313" key="1">
    <source>
        <dbReference type="EMBL" id="CAI9785019.1"/>
    </source>
</evidence>
<name>A0AAD2EC10_9LAMI</name>
<dbReference type="EMBL" id="OU503056">
    <property type="protein sequence ID" value="CAI9785019.1"/>
    <property type="molecule type" value="Genomic_DNA"/>
</dbReference>
<protein>
    <submittedName>
        <fullName evidence="1">Uncharacterized protein</fullName>
    </submittedName>
</protein>
<evidence type="ECO:0000313" key="2">
    <source>
        <dbReference type="Proteomes" id="UP000834106"/>
    </source>
</evidence>
<sequence>MRFSFTVGNEIPISQVRDDVAHAFRKEIEWQSLQENVYSKKDDVVTAISLEISRCKINKLVIGASSCRIFSRAAGRPKSLRSSASNRAAEFNRNGICSGSYVAEQRELDRKWVNF</sequence>
<dbReference type="AlphaFoldDB" id="A0AAD2EC10"/>
<keyword evidence="2" id="KW-1185">Reference proteome</keyword>